<dbReference type="InterPro" id="IPR032867">
    <property type="entry name" value="DYW_dom"/>
</dbReference>
<dbReference type="Proteomes" id="UP001630127">
    <property type="component" value="Unassembled WGS sequence"/>
</dbReference>
<evidence type="ECO:0000256" key="2">
    <source>
        <dbReference type="ARBA" id="ARBA00022737"/>
    </source>
</evidence>
<dbReference type="Gene3D" id="1.25.40.10">
    <property type="entry name" value="Tetratricopeptide repeat domain"/>
    <property type="match status" value="2"/>
</dbReference>
<dbReference type="InterPro" id="IPR046960">
    <property type="entry name" value="PPR_At4g14850-like_plant"/>
</dbReference>
<evidence type="ECO:0000259" key="4">
    <source>
        <dbReference type="Pfam" id="PF14432"/>
    </source>
</evidence>
<dbReference type="Pfam" id="PF13041">
    <property type="entry name" value="PPR_2"/>
    <property type="match status" value="1"/>
</dbReference>
<evidence type="ECO:0000313" key="6">
    <source>
        <dbReference type="Proteomes" id="UP001630127"/>
    </source>
</evidence>
<evidence type="ECO:0000256" key="1">
    <source>
        <dbReference type="ARBA" id="ARBA00006643"/>
    </source>
</evidence>
<feature type="repeat" description="PPR" evidence="3">
    <location>
        <begin position="281"/>
        <end position="315"/>
    </location>
</feature>
<dbReference type="FunFam" id="1.25.40.10:FF:000158">
    <property type="entry name" value="pentatricopeptide repeat-containing protein At2g33680"/>
    <property type="match status" value="1"/>
</dbReference>
<dbReference type="GO" id="GO:0099402">
    <property type="term" value="P:plant organ development"/>
    <property type="evidence" value="ECO:0007669"/>
    <property type="project" value="UniProtKB-ARBA"/>
</dbReference>
<dbReference type="PANTHER" id="PTHR47926">
    <property type="entry name" value="PENTATRICOPEPTIDE REPEAT-CONTAINING PROTEIN"/>
    <property type="match status" value="1"/>
</dbReference>
<evidence type="ECO:0000256" key="3">
    <source>
        <dbReference type="PROSITE-ProRule" id="PRU00708"/>
    </source>
</evidence>
<dbReference type="Pfam" id="PF01535">
    <property type="entry name" value="PPR"/>
    <property type="match status" value="2"/>
</dbReference>
<sequence length="610" mass="68878">MYKKRAALVASTIPKVCSRYPIKTPLTLLRYFRTATERSDFANSSNEDYVDYKRNGRETNSGQGGNWNFRHFPQNPDGLYAGNETRVYGGNGNFTSANDFQQSSLRGNGNFAQGYTGEGGKDELQRGSVGPQQNFNENCNVQNPIDLQNAGSYNVGNENSRNYYNAGRPANFEYMKQGNYSSYNTGMHYHETLSAGSKENDESTGSSEDTRLKGTIQELDDFLKEGKLEEVVKVLGLLEKQGVRVDLPRYLALMKASGAERALEEAKFIHDHLMRSVTNLEVSTYNKILEMYCECGSVEDAYNVFDKMSRRNLTSWDTLITGLAKNGHGETAIELFTEFKELGLKPDGPMYLGVFHACKALLDITEGLLHFEAMTKDYGIVPSMEHYVSVVDMLGSTGHLDEALEFIEKMPMQPSVEIWETLMNLSRIQGNVELGDRCAELVELLDPSRLHEQSRAGLIPVKASDLSKVKEKKKFDGQNPLEVKSRVHEYRAGDRSDPDHEKLYALLWGLKHQMKEAGYIPETRVVLHDIDQESKEEAVLGHSERLAVAKGFLNTPARSTMRVIKNLRFCIDCHNAMKVISKLVGRELIIRDAKRFHHFKDGVCSCRDYW</sequence>
<proteinExistence type="inferred from homology"/>
<name>A0ABD2YBI7_9GENT</name>
<evidence type="ECO:0000313" key="5">
    <source>
        <dbReference type="EMBL" id="KAL3502938.1"/>
    </source>
</evidence>
<dbReference type="PROSITE" id="PS51375">
    <property type="entry name" value="PPR"/>
    <property type="match status" value="1"/>
</dbReference>
<keyword evidence="2" id="KW-0677">Repeat</keyword>
<gene>
    <name evidence="5" type="ORF">ACH5RR_037387</name>
</gene>
<dbReference type="PANTHER" id="PTHR47926:SF388">
    <property type="entry name" value="DYW DOMAIN-CONTAINING PROTEIN"/>
    <property type="match status" value="1"/>
</dbReference>
<dbReference type="EMBL" id="JBJUIK010000015">
    <property type="protein sequence ID" value="KAL3502938.1"/>
    <property type="molecule type" value="Genomic_DNA"/>
</dbReference>
<comment type="similarity">
    <text evidence="1">Belongs to the PPR family. PCMP-H subfamily.</text>
</comment>
<comment type="caution">
    <text evidence="5">The sequence shown here is derived from an EMBL/GenBank/DDBJ whole genome shotgun (WGS) entry which is preliminary data.</text>
</comment>
<dbReference type="InterPro" id="IPR011990">
    <property type="entry name" value="TPR-like_helical_dom_sf"/>
</dbReference>
<dbReference type="InterPro" id="IPR002885">
    <property type="entry name" value="PPR_rpt"/>
</dbReference>
<keyword evidence="6" id="KW-1185">Reference proteome</keyword>
<protein>
    <recommendedName>
        <fullName evidence="4">DYW domain-containing protein</fullName>
    </recommendedName>
</protein>
<feature type="domain" description="DYW" evidence="4">
    <location>
        <begin position="518"/>
        <end position="610"/>
    </location>
</feature>
<dbReference type="NCBIfam" id="TIGR00756">
    <property type="entry name" value="PPR"/>
    <property type="match status" value="2"/>
</dbReference>
<dbReference type="AlphaFoldDB" id="A0ABD2YBI7"/>
<organism evidence="5 6">
    <name type="scientific">Cinchona calisaya</name>
    <dbReference type="NCBI Taxonomy" id="153742"/>
    <lineage>
        <taxon>Eukaryota</taxon>
        <taxon>Viridiplantae</taxon>
        <taxon>Streptophyta</taxon>
        <taxon>Embryophyta</taxon>
        <taxon>Tracheophyta</taxon>
        <taxon>Spermatophyta</taxon>
        <taxon>Magnoliopsida</taxon>
        <taxon>eudicotyledons</taxon>
        <taxon>Gunneridae</taxon>
        <taxon>Pentapetalae</taxon>
        <taxon>asterids</taxon>
        <taxon>lamiids</taxon>
        <taxon>Gentianales</taxon>
        <taxon>Rubiaceae</taxon>
        <taxon>Cinchonoideae</taxon>
        <taxon>Cinchoneae</taxon>
        <taxon>Cinchona</taxon>
    </lineage>
</organism>
<reference evidence="5 6" key="1">
    <citation type="submission" date="2024-11" db="EMBL/GenBank/DDBJ databases">
        <title>A near-complete genome assembly of Cinchona calisaya.</title>
        <authorList>
            <person name="Lian D.C."/>
            <person name="Zhao X.W."/>
            <person name="Wei L."/>
        </authorList>
    </citation>
    <scope>NUCLEOTIDE SEQUENCE [LARGE SCALE GENOMIC DNA]</scope>
    <source>
        <tissue evidence="5">Nenye</tissue>
    </source>
</reference>
<accession>A0ABD2YBI7</accession>
<dbReference type="Pfam" id="PF14432">
    <property type="entry name" value="DYW_deaminase"/>
    <property type="match status" value="1"/>
</dbReference>